<dbReference type="STRING" id="933084.A0A067QCY7"/>
<protein>
    <recommendedName>
        <fullName evidence="7">Major facilitator superfamily (MFS) profile domain-containing protein</fullName>
    </recommendedName>
</protein>
<feature type="transmembrane region" description="Helical" evidence="6">
    <location>
        <begin position="289"/>
        <end position="312"/>
    </location>
</feature>
<dbReference type="InterPro" id="IPR011701">
    <property type="entry name" value="MFS"/>
</dbReference>
<evidence type="ECO:0000259" key="7">
    <source>
        <dbReference type="PROSITE" id="PS50850"/>
    </source>
</evidence>
<dbReference type="SUPFAM" id="SSF103473">
    <property type="entry name" value="MFS general substrate transporter"/>
    <property type="match status" value="1"/>
</dbReference>
<dbReference type="AlphaFoldDB" id="A0A067QCY7"/>
<feature type="transmembrane region" description="Helical" evidence="6">
    <location>
        <begin position="189"/>
        <end position="208"/>
    </location>
</feature>
<dbReference type="Pfam" id="PF07690">
    <property type="entry name" value="MFS_1"/>
    <property type="match status" value="1"/>
</dbReference>
<evidence type="ECO:0000256" key="5">
    <source>
        <dbReference type="ARBA" id="ARBA00023136"/>
    </source>
</evidence>
<dbReference type="EMBL" id="KL197709">
    <property type="protein sequence ID" value="KDQ64844.1"/>
    <property type="molecule type" value="Genomic_DNA"/>
</dbReference>
<sequence length="516" mass="57874">MSSETSKDSDVPFEANVSCTIEADAATLDSRDGDEALKLVGTERTNHFSDEYNRALRRKLDWVIPPICALVYLNQYLDKTSLNYASIMDFPIQDQQYNLVAMAFYIGFLVWQFPTMYIAQKLPLGKYLGVNIMLWGVVLMLHAVPNTFGPFFLLRFLLGMLESCVAPIQILIVSMFYKKSELSSRIAWWYLMTGIASVVGGFIAYGVSYITNASITSYKILFLVFGAMAVAVGIVVFLWLPDSPVNAWMLTHEERIAAIERVRDDQGGTENHKIKKEHVVEALSDVRTWLIVAMTLMTSIPNGGLANFSNMIIKSFGYTTRQTLLLSTPSGIVAVIWLLIWSRYSDKTGERMLPIAFTVLPTIIGSAILIGLNGSGKKGALLFAIYIINCFGGSLSMIYAYNASNVSGHTKKTTVHSITLVAFSLGNIIGTETFQPKDAPSYIPGKISILVLLTAEFFLCFVVRWINIRKNEKKREVLSELKTQNGWSEEDLQKERERHGFMDLTDKRNPYFVYTS</sequence>
<keyword evidence="3 6" id="KW-0812">Transmembrane</keyword>
<evidence type="ECO:0000256" key="3">
    <source>
        <dbReference type="ARBA" id="ARBA00022692"/>
    </source>
</evidence>
<feature type="domain" description="Major facilitator superfamily (MFS) profile" evidence="7">
    <location>
        <begin position="39"/>
        <end position="472"/>
    </location>
</feature>
<dbReference type="OrthoDB" id="6730379at2759"/>
<organism evidence="8 9">
    <name type="scientific">Jaapia argillacea MUCL 33604</name>
    <dbReference type="NCBI Taxonomy" id="933084"/>
    <lineage>
        <taxon>Eukaryota</taxon>
        <taxon>Fungi</taxon>
        <taxon>Dikarya</taxon>
        <taxon>Basidiomycota</taxon>
        <taxon>Agaricomycotina</taxon>
        <taxon>Agaricomycetes</taxon>
        <taxon>Agaricomycetidae</taxon>
        <taxon>Jaapiales</taxon>
        <taxon>Jaapiaceae</taxon>
        <taxon>Jaapia</taxon>
    </lineage>
</organism>
<name>A0A067QCY7_9AGAM</name>
<comment type="subcellular location">
    <subcellularLocation>
        <location evidence="1">Membrane</location>
        <topology evidence="1">Multi-pass membrane protein</topology>
    </subcellularLocation>
</comment>
<feature type="transmembrane region" description="Helical" evidence="6">
    <location>
        <begin position="379"/>
        <end position="401"/>
    </location>
</feature>
<dbReference type="GO" id="GO:0016020">
    <property type="term" value="C:membrane"/>
    <property type="evidence" value="ECO:0007669"/>
    <property type="project" value="UniProtKB-SubCell"/>
</dbReference>
<evidence type="ECO:0000256" key="1">
    <source>
        <dbReference type="ARBA" id="ARBA00004141"/>
    </source>
</evidence>
<reference evidence="9" key="1">
    <citation type="journal article" date="2014" name="Proc. Natl. Acad. Sci. U.S.A.">
        <title>Extensive sampling of basidiomycete genomes demonstrates inadequacy of the white-rot/brown-rot paradigm for wood decay fungi.</title>
        <authorList>
            <person name="Riley R."/>
            <person name="Salamov A.A."/>
            <person name="Brown D.W."/>
            <person name="Nagy L.G."/>
            <person name="Floudas D."/>
            <person name="Held B.W."/>
            <person name="Levasseur A."/>
            <person name="Lombard V."/>
            <person name="Morin E."/>
            <person name="Otillar R."/>
            <person name="Lindquist E.A."/>
            <person name="Sun H."/>
            <person name="LaButti K.M."/>
            <person name="Schmutz J."/>
            <person name="Jabbour D."/>
            <person name="Luo H."/>
            <person name="Baker S.E."/>
            <person name="Pisabarro A.G."/>
            <person name="Walton J.D."/>
            <person name="Blanchette R.A."/>
            <person name="Henrissat B."/>
            <person name="Martin F."/>
            <person name="Cullen D."/>
            <person name="Hibbett D.S."/>
            <person name="Grigoriev I.V."/>
        </authorList>
    </citation>
    <scope>NUCLEOTIDE SEQUENCE [LARGE SCALE GENOMIC DNA]</scope>
    <source>
        <strain evidence="9">MUCL 33604</strain>
    </source>
</reference>
<dbReference type="PROSITE" id="PS50850">
    <property type="entry name" value="MFS"/>
    <property type="match status" value="1"/>
</dbReference>
<proteinExistence type="predicted"/>
<feature type="transmembrane region" description="Helical" evidence="6">
    <location>
        <begin position="324"/>
        <end position="341"/>
    </location>
</feature>
<feature type="transmembrane region" description="Helical" evidence="6">
    <location>
        <begin position="220"/>
        <end position="240"/>
    </location>
</feature>
<evidence type="ECO:0000256" key="2">
    <source>
        <dbReference type="ARBA" id="ARBA00022448"/>
    </source>
</evidence>
<feature type="transmembrane region" description="Helical" evidence="6">
    <location>
        <begin position="447"/>
        <end position="466"/>
    </location>
</feature>
<evidence type="ECO:0000256" key="6">
    <source>
        <dbReference type="SAM" id="Phobius"/>
    </source>
</evidence>
<dbReference type="InterPro" id="IPR020846">
    <property type="entry name" value="MFS_dom"/>
</dbReference>
<dbReference type="InterPro" id="IPR036259">
    <property type="entry name" value="MFS_trans_sf"/>
</dbReference>
<accession>A0A067QCY7</accession>
<dbReference type="FunCoup" id="A0A067QCY7">
    <property type="interactions" value="64"/>
</dbReference>
<dbReference type="HOGENOM" id="CLU_001265_0_5_1"/>
<dbReference type="Proteomes" id="UP000027265">
    <property type="component" value="Unassembled WGS sequence"/>
</dbReference>
<dbReference type="InParanoid" id="A0A067QCY7"/>
<dbReference type="Gene3D" id="1.20.1250.20">
    <property type="entry name" value="MFS general substrate transporter like domains"/>
    <property type="match status" value="2"/>
</dbReference>
<keyword evidence="2" id="KW-0813">Transport</keyword>
<dbReference type="PANTHER" id="PTHR43791">
    <property type="entry name" value="PERMEASE-RELATED"/>
    <property type="match status" value="1"/>
</dbReference>
<keyword evidence="4 6" id="KW-1133">Transmembrane helix</keyword>
<dbReference type="GO" id="GO:0022857">
    <property type="term" value="F:transmembrane transporter activity"/>
    <property type="evidence" value="ECO:0007669"/>
    <property type="project" value="InterPro"/>
</dbReference>
<feature type="transmembrane region" description="Helical" evidence="6">
    <location>
        <begin position="353"/>
        <end position="372"/>
    </location>
</feature>
<evidence type="ECO:0000313" key="8">
    <source>
        <dbReference type="EMBL" id="KDQ64844.1"/>
    </source>
</evidence>
<evidence type="ECO:0000313" key="9">
    <source>
        <dbReference type="Proteomes" id="UP000027265"/>
    </source>
</evidence>
<evidence type="ECO:0000256" key="4">
    <source>
        <dbReference type="ARBA" id="ARBA00022989"/>
    </source>
</evidence>
<feature type="transmembrane region" description="Helical" evidence="6">
    <location>
        <begin position="124"/>
        <end position="144"/>
    </location>
</feature>
<feature type="transmembrane region" description="Helical" evidence="6">
    <location>
        <begin position="97"/>
        <end position="118"/>
    </location>
</feature>
<gene>
    <name evidence="8" type="ORF">JAAARDRAFT_167528</name>
</gene>
<keyword evidence="5 6" id="KW-0472">Membrane</keyword>
<keyword evidence="9" id="KW-1185">Reference proteome</keyword>
<feature type="transmembrane region" description="Helical" evidence="6">
    <location>
        <begin position="156"/>
        <end position="177"/>
    </location>
</feature>
<dbReference type="PANTHER" id="PTHR43791:SF40">
    <property type="entry name" value="THIAMINE PATHWAY TRANSPORTER THI73"/>
    <property type="match status" value="1"/>
</dbReference>